<dbReference type="PROSITE" id="PS50261">
    <property type="entry name" value="G_PROTEIN_RECEP_F2_4"/>
    <property type="match status" value="1"/>
</dbReference>
<dbReference type="EMBL" id="JAODUP010000011">
    <property type="protein sequence ID" value="KAK2169343.1"/>
    <property type="molecule type" value="Genomic_DNA"/>
</dbReference>
<organism evidence="17 18">
    <name type="scientific">Paralvinella palmiformis</name>
    <dbReference type="NCBI Taxonomy" id="53620"/>
    <lineage>
        <taxon>Eukaryota</taxon>
        <taxon>Metazoa</taxon>
        <taxon>Spiralia</taxon>
        <taxon>Lophotrochozoa</taxon>
        <taxon>Annelida</taxon>
        <taxon>Polychaeta</taxon>
        <taxon>Sedentaria</taxon>
        <taxon>Canalipalpata</taxon>
        <taxon>Terebellida</taxon>
        <taxon>Terebelliformia</taxon>
        <taxon>Alvinellidae</taxon>
        <taxon>Paralvinella</taxon>
    </lineage>
</organism>
<feature type="transmembrane region" description="Helical" evidence="13">
    <location>
        <begin position="329"/>
        <end position="357"/>
    </location>
</feature>
<evidence type="ECO:0000256" key="4">
    <source>
        <dbReference type="ARBA" id="ARBA00022475"/>
    </source>
</evidence>
<dbReference type="SMART" id="SM01330">
    <property type="entry name" value="Frizzled"/>
    <property type="match status" value="1"/>
</dbReference>
<evidence type="ECO:0000259" key="15">
    <source>
        <dbReference type="PROSITE" id="PS50038"/>
    </source>
</evidence>
<feature type="disulfide bond" evidence="12">
    <location>
        <begin position="34"/>
        <end position="95"/>
    </location>
</feature>
<evidence type="ECO:0000313" key="18">
    <source>
        <dbReference type="Proteomes" id="UP001208570"/>
    </source>
</evidence>
<dbReference type="Proteomes" id="UP001208570">
    <property type="component" value="Unassembled WGS sequence"/>
</dbReference>
<evidence type="ECO:0000256" key="5">
    <source>
        <dbReference type="ARBA" id="ARBA00022692"/>
    </source>
</evidence>
<feature type="chain" id="PRO_5042197685" evidence="14">
    <location>
        <begin position="22"/>
        <end position="625"/>
    </location>
</feature>
<comment type="caution">
    <text evidence="17">The sequence shown here is derived from an EMBL/GenBank/DDBJ whole genome shotgun (WGS) entry which is preliminary data.</text>
</comment>
<comment type="similarity">
    <text evidence="2">Belongs to the G-protein coupled receptor Fz/Smo family.</text>
</comment>
<dbReference type="InterPro" id="IPR036790">
    <property type="entry name" value="Frizzled_dom_sf"/>
</dbReference>
<accession>A0AAD9NI35</accession>
<gene>
    <name evidence="17" type="ORF">LSH36_11g13062</name>
</gene>
<evidence type="ECO:0000256" key="6">
    <source>
        <dbReference type="ARBA" id="ARBA00022989"/>
    </source>
</evidence>
<comment type="subcellular location">
    <subcellularLocation>
        <location evidence="1">Cell membrane</location>
        <topology evidence="1">Multi-pass membrane protein</topology>
    </subcellularLocation>
</comment>
<feature type="transmembrane region" description="Helical" evidence="13">
    <location>
        <begin position="463"/>
        <end position="484"/>
    </location>
</feature>
<evidence type="ECO:0000256" key="7">
    <source>
        <dbReference type="ARBA" id="ARBA00023040"/>
    </source>
</evidence>
<evidence type="ECO:0000256" key="11">
    <source>
        <dbReference type="ARBA" id="ARBA00023224"/>
    </source>
</evidence>
<evidence type="ECO:0000259" key="16">
    <source>
        <dbReference type="PROSITE" id="PS50261"/>
    </source>
</evidence>
<feature type="disulfide bond" evidence="12">
    <location>
        <begin position="112"/>
        <end position="136"/>
    </location>
</feature>
<sequence>MQFVLVAAAILCVCALPRLRAQFATGGDRLNGKCERITIPMCMDMKYNMTRMPNLVGHKSQREAEQQVVQFFALVQSGCSPLLNFFLCSMFAPMCTEQVDEILVIPACRSMCLEVKSKCEPVLHNFNFKWPNVLDCNKLPERSDKRHLCMEVPSHGVGREVGRFGGAIPGGFTQNSEWMRQVLQVLRGKTSTPAVPPFAAASSPLPPHQTCPDRFVHVSELPGNRTCAPRCNIDVYFRHEDKRFAEIWMVVWAALCFVSTSVTVVTFLIDTSRFRYPERPIIFLSMCYAIYSTAYVIRMVIGPNLVSCDRNSRQVEFLIQEGLESTWCIIVFLILYFFGMASSLWWVILTLTWFLAAGRKWGREAIQAMSSYFHLAAWAIPAIKTIIILTMRRVDGDELTGLCYVGGQNRGALLGFVLAPLLAYLLIGTFFILYGFICMFRIRNDLKQDGTNIRKLEKLMAKIGVFSVLYTVPATCVIGCYFYELQNADRWRYTAMSTNCRIIPSGPQAGQLDCSLDKSIPTVEVYMLKLFMSLVVGITSGMWIWSSKTIGSWSEFCARTFTRRRRKSNAPAYGQRLPPGGVVGLGSGCGVSGPNGKRVVYQKCATKPLPPAPAPTIASSHVSKV</sequence>
<dbReference type="AlphaFoldDB" id="A0AAD9NI35"/>
<proteinExistence type="inferred from homology"/>
<evidence type="ECO:0000256" key="10">
    <source>
        <dbReference type="ARBA" id="ARBA00023170"/>
    </source>
</evidence>
<evidence type="ECO:0000256" key="9">
    <source>
        <dbReference type="ARBA" id="ARBA00023157"/>
    </source>
</evidence>
<evidence type="ECO:0000256" key="3">
    <source>
        <dbReference type="ARBA" id="ARBA00022473"/>
    </source>
</evidence>
<keyword evidence="5 13" id="KW-0812">Transmembrane</keyword>
<dbReference type="PANTHER" id="PTHR11309">
    <property type="entry name" value="FRIZZLED"/>
    <property type="match status" value="1"/>
</dbReference>
<dbReference type="InterPro" id="IPR020067">
    <property type="entry name" value="Frizzled_dom"/>
</dbReference>
<dbReference type="FunFam" id="1.20.1070.10:FF:000020">
    <property type="entry name" value="Frizzled class receptor 10"/>
    <property type="match status" value="1"/>
</dbReference>
<evidence type="ECO:0000256" key="8">
    <source>
        <dbReference type="ARBA" id="ARBA00023136"/>
    </source>
</evidence>
<feature type="signal peptide" evidence="14">
    <location>
        <begin position="1"/>
        <end position="21"/>
    </location>
</feature>
<reference evidence="17" key="1">
    <citation type="journal article" date="2023" name="Mol. Biol. Evol.">
        <title>Third-Generation Sequencing Reveals the Adaptive Role of the Epigenome in Three Deep-Sea Polychaetes.</title>
        <authorList>
            <person name="Perez M."/>
            <person name="Aroh O."/>
            <person name="Sun Y."/>
            <person name="Lan Y."/>
            <person name="Juniper S.K."/>
            <person name="Young C.R."/>
            <person name="Angers B."/>
            <person name="Qian P.Y."/>
        </authorList>
    </citation>
    <scope>NUCLEOTIDE SEQUENCE</scope>
    <source>
        <strain evidence="17">P08H-3</strain>
    </source>
</reference>
<feature type="transmembrane region" description="Helical" evidence="13">
    <location>
        <begin position="281"/>
        <end position="301"/>
    </location>
</feature>
<feature type="domain" description="G-protein coupled receptors family 2 profile 2" evidence="16">
    <location>
        <begin position="245"/>
        <end position="552"/>
    </location>
</feature>
<feature type="transmembrane region" description="Helical" evidence="13">
    <location>
        <begin position="247"/>
        <end position="269"/>
    </location>
</feature>
<evidence type="ECO:0000256" key="13">
    <source>
        <dbReference type="SAM" id="Phobius"/>
    </source>
</evidence>
<feature type="transmembrane region" description="Helical" evidence="13">
    <location>
        <begin position="526"/>
        <end position="545"/>
    </location>
</feature>
<dbReference type="GO" id="GO:0005615">
    <property type="term" value="C:extracellular space"/>
    <property type="evidence" value="ECO:0007669"/>
    <property type="project" value="TreeGrafter"/>
</dbReference>
<evidence type="ECO:0000256" key="2">
    <source>
        <dbReference type="ARBA" id="ARBA00008077"/>
    </source>
</evidence>
<dbReference type="GO" id="GO:0005886">
    <property type="term" value="C:plasma membrane"/>
    <property type="evidence" value="ECO:0007669"/>
    <property type="project" value="UniProtKB-SubCell"/>
</dbReference>
<dbReference type="PANTHER" id="PTHR11309:SF99">
    <property type="entry name" value="FRIZZLED-4"/>
    <property type="match status" value="1"/>
</dbReference>
<dbReference type="PRINTS" id="PR00489">
    <property type="entry name" value="FRIZZLED"/>
</dbReference>
<dbReference type="Gene3D" id="1.20.1070.10">
    <property type="entry name" value="Rhodopsin 7-helix transmembrane proteins"/>
    <property type="match status" value="1"/>
</dbReference>
<feature type="transmembrane region" description="Helical" evidence="13">
    <location>
        <begin position="369"/>
        <end position="391"/>
    </location>
</feature>
<dbReference type="Gene3D" id="1.10.2000.10">
    <property type="entry name" value="Frizzled cysteine-rich domain"/>
    <property type="match status" value="1"/>
</dbReference>
<dbReference type="GO" id="GO:0017147">
    <property type="term" value="F:Wnt-protein binding"/>
    <property type="evidence" value="ECO:0007669"/>
    <property type="project" value="TreeGrafter"/>
</dbReference>
<keyword evidence="11" id="KW-0807">Transducer</keyword>
<keyword evidence="6 13" id="KW-1133">Transmembrane helix</keyword>
<feature type="domain" description="FZ" evidence="15">
    <location>
        <begin position="29"/>
        <end position="152"/>
    </location>
</feature>
<evidence type="ECO:0000256" key="1">
    <source>
        <dbReference type="ARBA" id="ARBA00004651"/>
    </source>
</evidence>
<keyword evidence="18" id="KW-1185">Reference proteome</keyword>
<dbReference type="InterPro" id="IPR017981">
    <property type="entry name" value="GPCR_2-like_7TM"/>
</dbReference>
<dbReference type="InterPro" id="IPR015526">
    <property type="entry name" value="Frizzled/SFRP"/>
</dbReference>
<evidence type="ECO:0000256" key="12">
    <source>
        <dbReference type="PROSITE-ProRule" id="PRU00090"/>
    </source>
</evidence>
<feature type="disulfide bond" evidence="12">
    <location>
        <begin position="108"/>
        <end position="149"/>
    </location>
</feature>
<keyword evidence="7" id="KW-0297">G-protein coupled receptor</keyword>
<protein>
    <submittedName>
        <fullName evidence="17">Uncharacterized protein</fullName>
    </submittedName>
</protein>
<dbReference type="Pfam" id="PF01534">
    <property type="entry name" value="Frizzled"/>
    <property type="match status" value="1"/>
</dbReference>
<dbReference type="GO" id="GO:0035567">
    <property type="term" value="P:non-canonical Wnt signaling pathway"/>
    <property type="evidence" value="ECO:0007669"/>
    <property type="project" value="TreeGrafter"/>
</dbReference>
<dbReference type="SMART" id="SM00063">
    <property type="entry name" value="FRI"/>
    <property type="match status" value="1"/>
</dbReference>
<dbReference type="InterPro" id="IPR000539">
    <property type="entry name" value="Frizzled/Smoothened_7TM"/>
</dbReference>
<name>A0AAD9NI35_9ANNE</name>
<dbReference type="Pfam" id="PF01392">
    <property type="entry name" value="Fz"/>
    <property type="match status" value="1"/>
</dbReference>
<dbReference type="PROSITE" id="PS50038">
    <property type="entry name" value="FZ"/>
    <property type="match status" value="1"/>
</dbReference>
<keyword evidence="14" id="KW-0732">Signal</keyword>
<dbReference type="CDD" id="cd15909">
    <property type="entry name" value="7tmF_FZD4_9_10-like"/>
    <property type="match status" value="1"/>
</dbReference>
<evidence type="ECO:0000256" key="14">
    <source>
        <dbReference type="SAM" id="SignalP"/>
    </source>
</evidence>
<feature type="disulfide bond" evidence="12">
    <location>
        <begin position="42"/>
        <end position="88"/>
    </location>
</feature>
<dbReference type="GO" id="GO:0004930">
    <property type="term" value="F:G protein-coupled receptor activity"/>
    <property type="evidence" value="ECO:0007669"/>
    <property type="project" value="UniProtKB-KW"/>
</dbReference>
<keyword evidence="4" id="KW-1003">Cell membrane</keyword>
<dbReference type="SUPFAM" id="SSF63501">
    <property type="entry name" value="Frizzled cysteine-rich domain"/>
    <property type="match status" value="1"/>
</dbReference>
<keyword evidence="3" id="KW-0217">Developmental protein</keyword>
<dbReference type="GO" id="GO:0060070">
    <property type="term" value="P:canonical Wnt signaling pathway"/>
    <property type="evidence" value="ECO:0007669"/>
    <property type="project" value="TreeGrafter"/>
</dbReference>
<comment type="caution">
    <text evidence="12">Lacks conserved residue(s) required for the propagation of feature annotation.</text>
</comment>
<feature type="transmembrane region" description="Helical" evidence="13">
    <location>
        <begin position="411"/>
        <end position="442"/>
    </location>
</feature>
<evidence type="ECO:0000313" key="17">
    <source>
        <dbReference type="EMBL" id="KAK2169343.1"/>
    </source>
</evidence>
<keyword evidence="9 12" id="KW-1015">Disulfide bond</keyword>
<keyword evidence="8 13" id="KW-0472">Membrane</keyword>
<keyword evidence="10" id="KW-0675">Receptor</keyword>